<name>A0AAE1H4J2_9NEOP</name>
<reference evidence="28" key="2">
    <citation type="journal article" date="2023" name="BMC Genomics">
        <title>Pest status, molecular evolution, and epigenetic factors derived from the genome assembly of Frankliniella fusca, a thysanopteran phytovirus vector.</title>
        <authorList>
            <person name="Catto M.A."/>
            <person name="Labadie P.E."/>
            <person name="Jacobson A.L."/>
            <person name="Kennedy G.G."/>
            <person name="Srinivasan R."/>
            <person name="Hunt B.G."/>
        </authorList>
    </citation>
    <scope>NUCLEOTIDE SEQUENCE</scope>
    <source>
        <strain evidence="28">PL_HMW_Pooled</strain>
    </source>
</reference>
<dbReference type="GO" id="GO:0006164">
    <property type="term" value="P:purine nucleotide biosynthetic process"/>
    <property type="evidence" value="ECO:0007669"/>
    <property type="project" value="UniProtKB-KW"/>
</dbReference>
<dbReference type="CDD" id="cd01080">
    <property type="entry name" value="NAD_bind_m-THF_DH_Cyclohyd"/>
    <property type="match status" value="1"/>
</dbReference>
<evidence type="ECO:0000313" key="28">
    <source>
        <dbReference type="EMBL" id="KAK3914101.1"/>
    </source>
</evidence>
<evidence type="ECO:0000256" key="11">
    <source>
        <dbReference type="ARBA" id="ARBA00022563"/>
    </source>
</evidence>
<evidence type="ECO:0000256" key="15">
    <source>
        <dbReference type="ARBA" id="ARBA00022755"/>
    </source>
</evidence>
<dbReference type="FunFam" id="1.10.8.770:FF:000001">
    <property type="entry name" value="Methylenetetrahydrofolate dehydrogenase (NADP+ dependent) 1 like"/>
    <property type="match status" value="1"/>
</dbReference>
<dbReference type="InterPro" id="IPR027417">
    <property type="entry name" value="P-loop_NTPase"/>
</dbReference>
<dbReference type="GO" id="GO:0000105">
    <property type="term" value="P:L-histidine biosynthetic process"/>
    <property type="evidence" value="ECO:0007669"/>
    <property type="project" value="UniProtKB-KW"/>
</dbReference>
<sequence length="939" mass="100787">MASEGDVVAKVLSGTEVSKEIQLGLAEDVVKMAQVLPNFRPGLAIVQVGGREDSNVYIRMKLKAAEQIGIHATRHQFPRSITEAELLMKLKALNDDPSVHGIIVQMPLDCENKIDSHLITDFVSPAKDVDGLNTINEGRVAIGDMSGFVPCTPNGCIELIKKSGVSMQGARAVVVGRSKIVGTPAAELLKWHNATVTVCHSRSKNMEKLISEADILVVGIGQPMMVKGSWIKPGAVVIDCGINAIPDPSKKSGQRLVGDVAYDEAKNVASFITPVPGGVGPMTVAMLMKNTVLSAQRAFEKLLSCKWTLRHLPLKLESPVPSDIAIARAQEPKDIVQLAEEIGLFPNEIEQYGNKKAKVKISVVNRLKESKSGKYVVVAGITPTPLGEGKSTTTIGLVQALSVHRNKNSFACVRQPSQGPTFGIKGGAAGGGYSQVIPMEEFNLHLTGDIHAVSAANNLLAAQIDARIFHEATQKDEDLFDRLVPKKGGVRKFSAVQVRRLHRLGINKSDPDSLSPEEKKRFARLDIDPDTVTWKRVVDLNDRYLREITIGESPSEKGKTRKTGFTISVASEIMAILALSQNMEDMKDRLAKIVIGYDRSKNPVTADDLGVTGGLAILLKDTIHPTLMQTLEGTPVLVHAGPFANIAHGCSSIVADNVALKLVGKDGFVVTEAGFGSDIGMEKFMNIKCRSSGTAPNAIVLVTTVRALKMHGGGPPVVPGIPLKPEYTQENIELVKRGFDNLKKHISNGQKYGVPVIVAINKFKGDTDAELKLIASMSEASGAHRAVICSHFTDGGAGAVELADAVIEACNKPSSFKFLYEPSLSLLQKINVIAKEMYGAGQVKISPLVEERLKEYEAQGFGKYPICMAKTSLSLSGDANVKGAPTGFTLDINNVTLSAGAGFVVAYCGDILTMPGLGTRPSFFDMDYDSINDEIHGLF</sequence>
<keyword evidence="12" id="KW-0436">Ligase</keyword>
<dbReference type="GO" id="GO:0004329">
    <property type="term" value="F:formate-tetrahydrofolate ligase activity"/>
    <property type="evidence" value="ECO:0007669"/>
    <property type="project" value="UniProtKB-EC"/>
</dbReference>
<dbReference type="InterPro" id="IPR020867">
    <property type="entry name" value="THF_DH/CycHdrlase_CS"/>
</dbReference>
<feature type="domain" description="Tetrahydrofolate dehydrogenase/cyclohydrolase NAD(P)-binding" evidence="27">
    <location>
        <begin position="150"/>
        <end position="297"/>
    </location>
</feature>
<evidence type="ECO:0000256" key="1">
    <source>
        <dbReference type="ARBA" id="ARBA00004496"/>
    </source>
</evidence>
<dbReference type="GO" id="GO:0009086">
    <property type="term" value="P:methionine biosynthetic process"/>
    <property type="evidence" value="ECO:0007669"/>
    <property type="project" value="UniProtKB-KW"/>
</dbReference>
<dbReference type="FunFam" id="3.10.410.10:FF:000001">
    <property type="entry name" value="Putative formate--tetrahydrofolate ligase"/>
    <property type="match status" value="1"/>
</dbReference>
<keyword evidence="29" id="KW-1185">Reference proteome</keyword>
<evidence type="ECO:0000259" key="26">
    <source>
        <dbReference type="Pfam" id="PF00763"/>
    </source>
</evidence>
<evidence type="ECO:0000256" key="24">
    <source>
        <dbReference type="ARBA" id="ARBA00049033"/>
    </source>
</evidence>
<dbReference type="Gene3D" id="1.10.8.770">
    <property type="match status" value="1"/>
</dbReference>
<dbReference type="HAMAP" id="MF_01576">
    <property type="entry name" value="THF_DHG_CYH"/>
    <property type="match status" value="1"/>
</dbReference>
<dbReference type="Gene3D" id="3.10.410.10">
    <property type="entry name" value="Formyltetrahydrofolate synthetase, domain 3"/>
    <property type="match status" value="1"/>
</dbReference>
<comment type="subcellular location">
    <subcellularLocation>
        <location evidence="1">Cytoplasm</location>
    </subcellularLocation>
</comment>
<dbReference type="GO" id="GO:0009257">
    <property type="term" value="P:10-formyltetrahydrofolate biosynthetic process"/>
    <property type="evidence" value="ECO:0007669"/>
    <property type="project" value="UniProtKB-ARBA"/>
</dbReference>
<comment type="similarity">
    <text evidence="3">In the N-terminal section; belongs to the tetrahydrofolate dehydrogenase/cyclohydrolase family.</text>
</comment>
<evidence type="ECO:0000313" key="29">
    <source>
        <dbReference type="Proteomes" id="UP001219518"/>
    </source>
</evidence>
<dbReference type="CDD" id="cd00477">
    <property type="entry name" value="FTHFS"/>
    <property type="match status" value="1"/>
</dbReference>
<dbReference type="Gene3D" id="3.40.50.10860">
    <property type="entry name" value="Leucine Dehydrogenase, chain A, domain 1"/>
    <property type="match status" value="1"/>
</dbReference>
<dbReference type="InterPro" id="IPR000559">
    <property type="entry name" value="Formate_THF_ligase"/>
</dbReference>
<dbReference type="InterPro" id="IPR020628">
    <property type="entry name" value="Formate_THF_ligase_CS"/>
</dbReference>
<dbReference type="FunFam" id="3.40.50.300:FF:001522">
    <property type="entry name" value="Probable MIS1-C1-tetrahydrofolate synthase, mitochondrial"/>
    <property type="match status" value="1"/>
</dbReference>
<evidence type="ECO:0000256" key="18">
    <source>
        <dbReference type="ARBA" id="ARBA00022857"/>
    </source>
</evidence>
<comment type="pathway">
    <text evidence="2">One-carbon metabolism; tetrahydrofolate interconversion.</text>
</comment>
<dbReference type="PROSITE" id="PS00767">
    <property type="entry name" value="THF_DHG_CYH_2"/>
    <property type="match status" value="1"/>
</dbReference>
<dbReference type="SUPFAM" id="SSF52540">
    <property type="entry name" value="P-loop containing nucleoside triphosphate hydrolases"/>
    <property type="match status" value="1"/>
</dbReference>
<comment type="caution">
    <text evidence="28">The sequence shown here is derived from an EMBL/GenBank/DDBJ whole genome shotgun (WGS) entry which is preliminary data.</text>
</comment>
<dbReference type="PANTHER" id="PTHR48099:SF5">
    <property type="entry name" value="C-1-TETRAHYDROFOLATE SYNTHASE, CYTOPLASMIC"/>
    <property type="match status" value="1"/>
</dbReference>
<evidence type="ECO:0000256" key="25">
    <source>
        <dbReference type="ARBA" id="ARBA00052194"/>
    </source>
</evidence>
<evidence type="ECO:0000256" key="2">
    <source>
        <dbReference type="ARBA" id="ARBA00004777"/>
    </source>
</evidence>
<accession>A0AAE1H4J2</accession>
<protein>
    <recommendedName>
        <fullName evidence="9">C-1-tetrahydrofolate synthase, cytoplasmic</fullName>
        <ecNumber evidence="8">1.5.1.5</ecNumber>
        <ecNumber evidence="7">3.5.4.9</ecNumber>
        <ecNumber evidence="6">6.3.4.3</ecNumber>
    </recommendedName>
</protein>
<dbReference type="Gene3D" id="3.40.50.720">
    <property type="entry name" value="NAD(P)-binding Rossmann-like Domain"/>
    <property type="match status" value="1"/>
</dbReference>
<dbReference type="FunFam" id="3.40.50.10860:FF:000005">
    <property type="entry name" value="C-1-tetrahydrofolate synthase, cytoplasmic, putative"/>
    <property type="match status" value="1"/>
</dbReference>
<dbReference type="GO" id="GO:0046655">
    <property type="term" value="P:folic acid metabolic process"/>
    <property type="evidence" value="ECO:0007669"/>
    <property type="project" value="UniProtKB-ARBA"/>
</dbReference>
<evidence type="ECO:0000256" key="23">
    <source>
        <dbReference type="ARBA" id="ARBA00036357"/>
    </source>
</evidence>
<dbReference type="Pfam" id="PF02882">
    <property type="entry name" value="THF_DHG_CYH_C"/>
    <property type="match status" value="1"/>
</dbReference>
<dbReference type="InterPro" id="IPR036291">
    <property type="entry name" value="NAD(P)-bd_dom_sf"/>
</dbReference>
<keyword evidence="20" id="KW-0368">Histidine biosynthesis</keyword>
<dbReference type="PANTHER" id="PTHR48099">
    <property type="entry name" value="C-1-TETRAHYDROFOLATE SYNTHASE, CYTOPLASMIC-RELATED"/>
    <property type="match status" value="1"/>
</dbReference>
<dbReference type="FunFam" id="3.40.50.300:FF:000245">
    <property type="entry name" value="C-1-tetrahydrofolate synthase, cytoplasmic"/>
    <property type="match status" value="1"/>
</dbReference>
<evidence type="ECO:0000256" key="16">
    <source>
        <dbReference type="ARBA" id="ARBA00022801"/>
    </source>
</evidence>
<dbReference type="GO" id="GO:0004477">
    <property type="term" value="F:methenyltetrahydrofolate cyclohydrolase activity"/>
    <property type="evidence" value="ECO:0007669"/>
    <property type="project" value="UniProtKB-EC"/>
</dbReference>
<dbReference type="PROSITE" id="PS00766">
    <property type="entry name" value="THF_DHG_CYH_1"/>
    <property type="match status" value="1"/>
</dbReference>
<keyword evidence="10" id="KW-0963">Cytoplasm</keyword>
<keyword evidence="17" id="KW-0067">ATP-binding</keyword>
<evidence type="ECO:0000256" key="13">
    <source>
        <dbReference type="ARBA" id="ARBA00022605"/>
    </source>
</evidence>
<comment type="similarity">
    <text evidence="4">In the C-terminal section; belongs to the formate--tetrahydrofolate ligase family.</text>
</comment>
<keyword evidence="21" id="KW-0486">Methionine biosynthesis</keyword>
<evidence type="ECO:0000256" key="8">
    <source>
        <dbReference type="ARBA" id="ARBA00012859"/>
    </source>
</evidence>
<keyword evidence="19" id="KW-0560">Oxidoreductase</keyword>
<dbReference type="GO" id="GO:0004488">
    <property type="term" value="F:methylenetetrahydrofolate dehydrogenase (NADP+) activity"/>
    <property type="evidence" value="ECO:0007669"/>
    <property type="project" value="UniProtKB-EC"/>
</dbReference>
<dbReference type="HAMAP" id="MF_01543">
    <property type="entry name" value="FTHFS"/>
    <property type="match status" value="1"/>
</dbReference>
<reference evidence="28" key="1">
    <citation type="submission" date="2021-07" db="EMBL/GenBank/DDBJ databases">
        <authorList>
            <person name="Catto M.A."/>
            <person name="Jacobson A."/>
            <person name="Kennedy G."/>
            <person name="Labadie P."/>
            <person name="Hunt B.G."/>
            <person name="Srinivasan R."/>
        </authorList>
    </citation>
    <scope>NUCLEOTIDE SEQUENCE</scope>
    <source>
        <strain evidence="28">PL_HMW_Pooled</strain>
        <tissue evidence="28">Head</tissue>
    </source>
</reference>
<keyword evidence="13" id="KW-0028">Amino-acid biosynthesis</keyword>
<dbReference type="EMBL" id="JAHWGI010000351">
    <property type="protein sequence ID" value="KAK3914101.1"/>
    <property type="molecule type" value="Genomic_DNA"/>
</dbReference>
<dbReference type="EC" id="3.5.4.9" evidence="7"/>
<dbReference type="Pfam" id="PF00763">
    <property type="entry name" value="THF_DHG_CYH"/>
    <property type="match status" value="1"/>
</dbReference>
<dbReference type="PROSITE" id="PS00721">
    <property type="entry name" value="FTHFS_1"/>
    <property type="match status" value="1"/>
</dbReference>
<evidence type="ECO:0000256" key="9">
    <source>
        <dbReference type="ARBA" id="ARBA00017592"/>
    </source>
</evidence>
<keyword evidence="18" id="KW-0521">NADP</keyword>
<keyword evidence="14" id="KW-0547">Nucleotide-binding</keyword>
<dbReference type="InterPro" id="IPR046346">
    <property type="entry name" value="Aminoacid_DH-like_N_sf"/>
</dbReference>
<dbReference type="SUPFAM" id="SSF51735">
    <property type="entry name" value="NAD(P)-binding Rossmann-fold domains"/>
    <property type="match status" value="1"/>
</dbReference>
<dbReference type="InterPro" id="IPR020631">
    <property type="entry name" value="THF_DH/CycHdrlase_NAD-bd_dom"/>
</dbReference>
<evidence type="ECO:0000259" key="27">
    <source>
        <dbReference type="Pfam" id="PF02882"/>
    </source>
</evidence>
<evidence type="ECO:0000256" key="3">
    <source>
        <dbReference type="ARBA" id="ARBA00005559"/>
    </source>
</evidence>
<organism evidence="28 29">
    <name type="scientific">Frankliniella fusca</name>
    <dbReference type="NCBI Taxonomy" id="407009"/>
    <lineage>
        <taxon>Eukaryota</taxon>
        <taxon>Metazoa</taxon>
        <taxon>Ecdysozoa</taxon>
        <taxon>Arthropoda</taxon>
        <taxon>Hexapoda</taxon>
        <taxon>Insecta</taxon>
        <taxon>Pterygota</taxon>
        <taxon>Neoptera</taxon>
        <taxon>Paraneoptera</taxon>
        <taxon>Thysanoptera</taxon>
        <taxon>Terebrantia</taxon>
        <taxon>Thripoidea</taxon>
        <taxon>Thripidae</taxon>
        <taxon>Frankliniella</taxon>
    </lineage>
</organism>
<evidence type="ECO:0000256" key="10">
    <source>
        <dbReference type="ARBA" id="ARBA00022490"/>
    </source>
</evidence>
<dbReference type="Proteomes" id="UP001219518">
    <property type="component" value="Unassembled WGS sequence"/>
</dbReference>
<dbReference type="GO" id="GO:0005829">
    <property type="term" value="C:cytosol"/>
    <property type="evidence" value="ECO:0007669"/>
    <property type="project" value="UniProtKB-ARBA"/>
</dbReference>
<dbReference type="Gene3D" id="3.40.50.300">
    <property type="entry name" value="P-loop containing nucleotide triphosphate hydrolases"/>
    <property type="match status" value="2"/>
</dbReference>
<evidence type="ECO:0000256" key="12">
    <source>
        <dbReference type="ARBA" id="ARBA00022598"/>
    </source>
</evidence>
<dbReference type="EC" id="6.3.4.3" evidence="6"/>
<dbReference type="GO" id="GO:0035999">
    <property type="term" value="P:tetrahydrofolate interconversion"/>
    <property type="evidence" value="ECO:0007669"/>
    <property type="project" value="TreeGrafter"/>
</dbReference>
<dbReference type="AlphaFoldDB" id="A0AAE1H4J2"/>
<keyword evidence="11" id="KW-0554">One-carbon metabolism</keyword>
<evidence type="ECO:0000256" key="17">
    <source>
        <dbReference type="ARBA" id="ARBA00022840"/>
    </source>
</evidence>
<evidence type="ECO:0000256" key="14">
    <source>
        <dbReference type="ARBA" id="ARBA00022741"/>
    </source>
</evidence>
<comment type="catalytic activity">
    <reaction evidence="25">
        <text>(6R)-5,10-methylene-5,6,7,8-tetrahydrofolate + NADP(+) = (6R)-5,10-methenyltetrahydrofolate + NADPH</text>
        <dbReference type="Rhea" id="RHEA:22812"/>
        <dbReference type="ChEBI" id="CHEBI:15636"/>
        <dbReference type="ChEBI" id="CHEBI:57455"/>
        <dbReference type="ChEBI" id="CHEBI:57783"/>
        <dbReference type="ChEBI" id="CHEBI:58349"/>
        <dbReference type="EC" id="1.5.1.5"/>
    </reaction>
</comment>
<dbReference type="InterPro" id="IPR000672">
    <property type="entry name" value="THF_DH/CycHdrlase"/>
</dbReference>
<feature type="domain" description="Tetrahydrofolate dehydrogenase/cyclohydrolase catalytic" evidence="26">
    <location>
        <begin position="12"/>
        <end position="130"/>
    </location>
</feature>
<dbReference type="GO" id="GO:0005524">
    <property type="term" value="F:ATP binding"/>
    <property type="evidence" value="ECO:0007669"/>
    <property type="project" value="UniProtKB-KW"/>
</dbReference>
<dbReference type="FunFam" id="3.40.50.720:FF:000006">
    <property type="entry name" value="Bifunctional protein FolD"/>
    <property type="match status" value="1"/>
</dbReference>
<dbReference type="Pfam" id="PF01268">
    <property type="entry name" value="FTHFS"/>
    <property type="match status" value="1"/>
</dbReference>
<comment type="catalytic activity">
    <reaction evidence="23">
        <text>(6R)-5,10-methenyltetrahydrofolate + H2O = (6R)-10-formyltetrahydrofolate + H(+)</text>
        <dbReference type="Rhea" id="RHEA:23700"/>
        <dbReference type="ChEBI" id="CHEBI:15377"/>
        <dbReference type="ChEBI" id="CHEBI:15378"/>
        <dbReference type="ChEBI" id="CHEBI:57455"/>
        <dbReference type="ChEBI" id="CHEBI:195366"/>
        <dbReference type="EC" id="3.5.4.9"/>
    </reaction>
</comment>
<evidence type="ECO:0000256" key="19">
    <source>
        <dbReference type="ARBA" id="ARBA00023002"/>
    </source>
</evidence>
<evidence type="ECO:0000256" key="22">
    <source>
        <dbReference type="ARBA" id="ARBA00023268"/>
    </source>
</evidence>
<evidence type="ECO:0000256" key="7">
    <source>
        <dbReference type="ARBA" id="ARBA00012776"/>
    </source>
</evidence>
<evidence type="ECO:0000256" key="20">
    <source>
        <dbReference type="ARBA" id="ARBA00023102"/>
    </source>
</evidence>
<evidence type="ECO:0000256" key="21">
    <source>
        <dbReference type="ARBA" id="ARBA00023167"/>
    </source>
</evidence>
<dbReference type="SUPFAM" id="SSF53223">
    <property type="entry name" value="Aminoacid dehydrogenase-like, N-terminal domain"/>
    <property type="match status" value="1"/>
</dbReference>
<keyword evidence="22" id="KW-0511">Multifunctional enzyme</keyword>
<proteinExistence type="inferred from homology"/>
<dbReference type="InterPro" id="IPR020630">
    <property type="entry name" value="THF_DH/CycHdrlase_cat_dom"/>
</dbReference>
<evidence type="ECO:0000256" key="5">
    <source>
        <dbReference type="ARBA" id="ARBA00011738"/>
    </source>
</evidence>
<comment type="catalytic activity">
    <reaction evidence="24">
        <text>(6S)-5,6,7,8-tetrahydrofolate + formate + ATP = (6R)-10-formyltetrahydrofolate + ADP + phosphate</text>
        <dbReference type="Rhea" id="RHEA:20221"/>
        <dbReference type="ChEBI" id="CHEBI:15740"/>
        <dbReference type="ChEBI" id="CHEBI:30616"/>
        <dbReference type="ChEBI" id="CHEBI:43474"/>
        <dbReference type="ChEBI" id="CHEBI:57453"/>
        <dbReference type="ChEBI" id="CHEBI:195366"/>
        <dbReference type="ChEBI" id="CHEBI:456216"/>
        <dbReference type="EC" id="6.3.4.3"/>
    </reaction>
</comment>
<dbReference type="PRINTS" id="PR00085">
    <property type="entry name" value="THFDHDRGNASE"/>
</dbReference>
<dbReference type="EC" id="1.5.1.5" evidence="8"/>
<evidence type="ECO:0000256" key="6">
    <source>
        <dbReference type="ARBA" id="ARBA00012295"/>
    </source>
</evidence>
<comment type="subunit">
    <text evidence="5">Homodimer.</text>
</comment>
<gene>
    <name evidence="28" type="ORF">KUF71_023514</name>
</gene>
<keyword evidence="16" id="KW-0378">Hydrolase</keyword>
<evidence type="ECO:0000256" key="4">
    <source>
        <dbReference type="ARBA" id="ARBA00006985"/>
    </source>
</evidence>
<keyword evidence="15" id="KW-0658">Purine biosynthesis</keyword>